<reference evidence="1 2" key="1">
    <citation type="submission" date="2024-04" db="EMBL/GenBank/DDBJ databases">
        <authorList>
            <person name="Fracassetti M."/>
        </authorList>
    </citation>
    <scope>NUCLEOTIDE SEQUENCE [LARGE SCALE GENOMIC DNA]</scope>
</reference>
<protein>
    <submittedName>
        <fullName evidence="1">Uncharacterized protein</fullName>
    </submittedName>
</protein>
<name>A0AAV2FDD9_9ROSI</name>
<evidence type="ECO:0000313" key="2">
    <source>
        <dbReference type="Proteomes" id="UP001497516"/>
    </source>
</evidence>
<gene>
    <name evidence="1" type="ORF">LTRI10_LOCUS36691</name>
</gene>
<dbReference type="AlphaFoldDB" id="A0AAV2FDD9"/>
<proteinExistence type="predicted"/>
<accession>A0AAV2FDD9</accession>
<organism evidence="1 2">
    <name type="scientific">Linum trigynum</name>
    <dbReference type="NCBI Taxonomy" id="586398"/>
    <lineage>
        <taxon>Eukaryota</taxon>
        <taxon>Viridiplantae</taxon>
        <taxon>Streptophyta</taxon>
        <taxon>Embryophyta</taxon>
        <taxon>Tracheophyta</taxon>
        <taxon>Spermatophyta</taxon>
        <taxon>Magnoliopsida</taxon>
        <taxon>eudicotyledons</taxon>
        <taxon>Gunneridae</taxon>
        <taxon>Pentapetalae</taxon>
        <taxon>rosids</taxon>
        <taxon>fabids</taxon>
        <taxon>Malpighiales</taxon>
        <taxon>Linaceae</taxon>
        <taxon>Linum</taxon>
    </lineage>
</organism>
<evidence type="ECO:0000313" key="1">
    <source>
        <dbReference type="EMBL" id="CAL1396314.1"/>
    </source>
</evidence>
<dbReference type="Proteomes" id="UP001497516">
    <property type="component" value="Chromosome 6"/>
</dbReference>
<sequence length="74" mass="8090">MFEEPAAPVAVTLVTQPLPSAQEVAFNDSVEISREALAVFSASRAPIDGYEFGSPQQSTYFDFSIHRNLADEIL</sequence>
<dbReference type="EMBL" id="OZ034819">
    <property type="protein sequence ID" value="CAL1396314.1"/>
    <property type="molecule type" value="Genomic_DNA"/>
</dbReference>
<keyword evidence="2" id="KW-1185">Reference proteome</keyword>